<dbReference type="InterPro" id="IPR001466">
    <property type="entry name" value="Beta-lactam-related"/>
</dbReference>
<protein>
    <submittedName>
        <fullName evidence="2">Beta-lactamase</fullName>
        <ecNumber evidence="2">3.5.2.6</ecNumber>
    </submittedName>
</protein>
<accession>A0A2X2L9E2</accession>
<dbReference type="InterPro" id="IPR012338">
    <property type="entry name" value="Beta-lactam/transpept-like"/>
</dbReference>
<proteinExistence type="predicted"/>
<dbReference type="PANTHER" id="PTHR46825:SF8">
    <property type="entry name" value="BETA-LACTAMASE-RELATED"/>
    <property type="match status" value="1"/>
</dbReference>
<feature type="domain" description="Beta-lactamase-related" evidence="1">
    <location>
        <begin position="58"/>
        <end position="362"/>
    </location>
</feature>
<dbReference type="EMBL" id="UAUU01000008">
    <property type="protein sequence ID" value="SPZ85860.1"/>
    <property type="molecule type" value="Genomic_DNA"/>
</dbReference>
<organism evidence="2 3">
    <name type="scientific">Sphingobacterium multivorum</name>
    <dbReference type="NCBI Taxonomy" id="28454"/>
    <lineage>
        <taxon>Bacteria</taxon>
        <taxon>Pseudomonadati</taxon>
        <taxon>Bacteroidota</taxon>
        <taxon>Sphingobacteriia</taxon>
        <taxon>Sphingobacteriales</taxon>
        <taxon>Sphingobacteriaceae</taxon>
        <taxon>Sphingobacterium</taxon>
    </lineage>
</organism>
<sequence length="395" mass="44544">MNILSKPLFILLSTLLLINSLSSKGQYLSPFNTDHKLKNQLDTIVNCSVVDYLSNNNTFSVSIGIYTKGHKTTYTYSREKLPNADNYYNIGSVAKTFVGALLAQAVLDKKINLDDDIRKYLPGGYSNLQYSGHGIRVKHLANHTSALPKTFRSLPTKVVDSLRGLTIPEQVDYLGKYSRDNLLDDLRKVKPDTVPGTNFSYNSTAVMVLIALLESSYKDSYEHLISAYLKGHLGMHYTTPYLDESQINDVVQGHDNKGQPVPFANLSGFYFGPTMNSTINDMLIYIEANLKLNDRALGLTHQLTYGKDDGFGMGLGWMINRDERGVRYFYHDGNTKIGYNTLCVLYPTDDYGIVIMVNDTIDQRKVSELENDIRHQLLLYDRRQVQPSSSAEKKD</sequence>
<gene>
    <name evidence="2" type="primary">ampC</name>
    <name evidence="2" type="ORF">NCTC11343_02424</name>
</gene>
<dbReference type="AlphaFoldDB" id="A0A2X2L9E2"/>
<evidence type="ECO:0000313" key="3">
    <source>
        <dbReference type="Proteomes" id="UP000251241"/>
    </source>
</evidence>
<dbReference type="PANTHER" id="PTHR46825">
    <property type="entry name" value="D-ALANYL-D-ALANINE-CARBOXYPEPTIDASE/ENDOPEPTIDASE AMPH"/>
    <property type="match status" value="1"/>
</dbReference>
<keyword evidence="2" id="KW-0378">Hydrolase</keyword>
<name>A0A2X2L9E2_SPHMU</name>
<dbReference type="InterPro" id="IPR050491">
    <property type="entry name" value="AmpC-like"/>
</dbReference>
<dbReference type="SUPFAM" id="SSF56601">
    <property type="entry name" value="beta-lactamase/transpeptidase-like"/>
    <property type="match status" value="1"/>
</dbReference>
<dbReference type="GeneID" id="97180859"/>
<dbReference type="GO" id="GO:0008800">
    <property type="term" value="F:beta-lactamase activity"/>
    <property type="evidence" value="ECO:0007669"/>
    <property type="project" value="UniProtKB-EC"/>
</dbReference>
<evidence type="ECO:0000259" key="1">
    <source>
        <dbReference type="Pfam" id="PF00144"/>
    </source>
</evidence>
<dbReference type="RefSeq" id="WP_112374741.1">
    <property type="nucleotide sequence ID" value="NZ_CP069793.1"/>
</dbReference>
<evidence type="ECO:0000313" key="2">
    <source>
        <dbReference type="EMBL" id="SPZ85860.1"/>
    </source>
</evidence>
<dbReference type="Gene3D" id="3.40.710.10">
    <property type="entry name" value="DD-peptidase/beta-lactamase superfamily"/>
    <property type="match status" value="1"/>
</dbReference>
<dbReference type="Pfam" id="PF00144">
    <property type="entry name" value="Beta-lactamase"/>
    <property type="match status" value="1"/>
</dbReference>
<dbReference type="EC" id="3.5.2.6" evidence="2"/>
<reference evidence="2 3" key="1">
    <citation type="submission" date="2018-06" db="EMBL/GenBank/DDBJ databases">
        <authorList>
            <consortium name="Pathogen Informatics"/>
            <person name="Doyle S."/>
        </authorList>
    </citation>
    <scope>NUCLEOTIDE SEQUENCE [LARGE SCALE GENOMIC DNA]</scope>
    <source>
        <strain evidence="2 3">NCTC11343</strain>
    </source>
</reference>
<dbReference type="Proteomes" id="UP000251241">
    <property type="component" value="Unassembled WGS sequence"/>
</dbReference>